<reference evidence="2" key="1">
    <citation type="submission" date="2017-05" db="EMBL/GenBank/DDBJ databases">
        <authorList>
            <person name="Song R."/>
            <person name="Chenine A.L."/>
            <person name="Ruprecht R.M."/>
        </authorList>
    </citation>
    <scope>NUCLEOTIDE SEQUENCE [LARGE SCALE GENOMIC DNA]</scope>
</reference>
<keyword evidence="2" id="KW-1185">Reference proteome</keyword>
<sequence length="77" mass="8038">MKARLKTAVARLMVVGVALGAMALADPEASADPSYDAYAFEVGDDNGDGVIMEDESGWDCATMGNLICGPLDIEREG</sequence>
<gene>
    <name evidence="1" type="ORF">SEA_MYRADEE_91</name>
</gene>
<organism evidence="1 2">
    <name type="scientific">Mycobacterium phage MyraDee</name>
    <dbReference type="NCBI Taxonomy" id="2024303"/>
    <lineage>
        <taxon>Viruses</taxon>
        <taxon>Duplodnaviria</taxon>
        <taxon>Heunggongvirae</taxon>
        <taxon>Uroviricota</taxon>
        <taxon>Caudoviricetes</taxon>
        <taxon>Myradeevirus</taxon>
        <taxon>Myradeevirus MyraDee</taxon>
    </lineage>
</organism>
<protein>
    <submittedName>
        <fullName evidence="1">Uncharacterized protein</fullName>
    </submittedName>
</protein>
<proteinExistence type="predicted"/>
<evidence type="ECO:0000313" key="2">
    <source>
        <dbReference type="Proteomes" id="UP000225918"/>
    </source>
</evidence>
<dbReference type="EMBL" id="MF141539">
    <property type="protein sequence ID" value="ASR77198.1"/>
    <property type="molecule type" value="Genomic_DNA"/>
</dbReference>
<accession>A0A222YY24</accession>
<dbReference type="Proteomes" id="UP000225918">
    <property type="component" value="Segment"/>
</dbReference>
<evidence type="ECO:0000313" key="1">
    <source>
        <dbReference type="EMBL" id="ASR77198.1"/>
    </source>
</evidence>
<name>A0A222YY24_9CAUD</name>